<comment type="caution">
    <text evidence="1">The sequence shown here is derived from an EMBL/GenBank/DDBJ whole genome shotgun (WGS) entry which is preliminary data.</text>
</comment>
<name>A0A2P4QUG9_RHIID</name>
<dbReference type="AlphaFoldDB" id="A0A2P4QUG9"/>
<accession>A0A2P4QUG9</accession>
<dbReference type="EMBL" id="AUPC02000012">
    <property type="protein sequence ID" value="POG81262.1"/>
    <property type="molecule type" value="Genomic_DNA"/>
</dbReference>
<dbReference type="Proteomes" id="UP000018888">
    <property type="component" value="Unassembled WGS sequence"/>
</dbReference>
<reference evidence="1 2" key="2">
    <citation type="journal article" date="2018" name="New Phytol.">
        <title>High intraspecific genome diversity in the model arbuscular mycorrhizal symbiont Rhizophagus irregularis.</title>
        <authorList>
            <person name="Chen E.C.H."/>
            <person name="Morin E."/>
            <person name="Beaudet D."/>
            <person name="Noel J."/>
            <person name="Yildirir G."/>
            <person name="Ndikumana S."/>
            <person name="Charron P."/>
            <person name="St-Onge C."/>
            <person name="Giorgi J."/>
            <person name="Kruger M."/>
            <person name="Marton T."/>
            <person name="Ropars J."/>
            <person name="Grigoriev I.V."/>
            <person name="Hainaut M."/>
            <person name="Henrissat B."/>
            <person name="Roux C."/>
            <person name="Martin F."/>
            <person name="Corradi N."/>
        </authorList>
    </citation>
    <scope>NUCLEOTIDE SEQUENCE [LARGE SCALE GENOMIC DNA]</scope>
    <source>
        <strain evidence="1 2">DAOM 197198</strain>
    </source>
</reference>
<keyword evidence="2" id="KW-1185">Reference proteome</keyword>
<evidence type="ECO:0000313" key="1">
    <source>
        <dbReference type="EMBL" id="POG81262.1"/>
    </source>
</evidence>
<sequence length="73" mass="8709">MEVLMHPISNSVHRKKTTQHAVRLPVRLGLQRQVLSIRFLMCLSENFHPQQSQTYLLIIYSNLAIYSNFMRFY</sequence>
<evidence type="ECO:0000313" key="2">
    <source>
        <dbReference type="Proteomes" id="UP000018888"/>
    </source>
</evidence>
<gene>
    <name evidence="1" type="ORF">GLOIN_2v1509100</name>
</gene>
<organism evidence="1 2">
    <name type="scientific">Rhizophagus irregularis (strain DAOM 181602 / DAOM 197198 / MUCL 43194)</name>
    <name type="common">Arbuscular mycorrhizal fungus</name>
    <name type="synonym">Glomus intraradices</name>
    <dbReference type="NCBI Taxonomy" id="747089"/>
    <lineage>
        <taxon>Eukaryota</taxon>
        <taxon>Fungi</taxon>
        <taxon>Fungi incertae sedis</taxon>
        <taxon>Mucoromycota</taxon>
        <taxon>Glomeromycotina</taxon>
        <taxon>Glomeromycetes</taxon>
        <taxon>Glomerales</taxon>
        <taxon>Glomeraceae</taxon>
        <taxon>Rhizophagus</taxon>
    </lineage>
</organism>
<proteinExistence type="predicted"/>
<reference evidence="1 2" key="1">
    <citation type="journal article" date="2013" name="Proc. Natl. Acad. Sci. U.S.A.">
        <title>Genome of an arbuscular mycorrhizal fungus provides insight into the oldest plant symbiosis.</title>
        <authorList>
            <person name="Tisserant E."/>
            <person name="Malbreil M."/>
            <person name="Kuo A."/>
            <person name="Kohler A."/>
            <person name="Symeonidi A."/>
            <person name="Balestrini R."/>
            <person name="Charron P."/>
            <person name="Duensing N."/>
            <person name="Frei Dit Frey N."/>
            <person name="Gianinazzi-Pearson V."/>
            <person name="Gilbert L.B."/>
            <person name="Handa Y."/>
            <person name="Herr J.R."/>
            <person name="Hijri M."/>
            <person name="Koul R."/>
            <person name="Kawaguchi M."/>
            <person name="Krajinski F."/>
            <person name="Lammers P.J."/>
            <person name="Masclaux F.G."/>
            <person name="Murat C."/>
            <person name="Morin E."/>
            <person name="Ndikumana S."/>
            <person name="Pagni M."/>
            <person name="Petitpierre D."/>
            <person name="Requena N."/>
            <person name="Rosikiewicz P."/>
            <person name="Riley R."/>
            <person name="Saito K."/>
            <person name="San Clemente H."/>
            <person name="Shapiro H."/>
            <person name="van Tuinen D."/>
            <person name="Becard G."/>
            <person name="Bonfante P."/>
            <person name="Paszkowski U."/>
            <person name="Shachar-Hill Y.Y."/>
            <person name="Tuskan G.A."/>
            <person name="Young P.W."/>
            <person name="Sanders I.R."/>
            <person name="Henrissat B."/>
            <person name="Rensing S.A."/>
            <person name="Grigoriev I.V."/>
            <person name="Corradi N."/>
            <person name="Roux C."/>
            <person name="Martin F."/>
        </authorList>
    </citation>
    <scope>NUCLEOTIDE SEQUENCE [LARGE SCALE GENOMIC DNA]</scope>
    <source>
        <strain evidence="1 2">DAOM 197198</strain>
    </source>
</reference>
<protein>
    <submittedName>
        <fullName evidence="1">Uncharacterized protein</fullName>
    </submittedName>
</protein>